<protein>
    <submittedName>
        <fullName evidence="2">Fruit-specific protein</fullName>
    </submittedName>
</protein>
<evidence type="ECO:0000313" key="3">
    <source>
        <dbReference type="Proteomes" id="UP000222542"/>
    </source>
</evidence>
<gene>
    <name evidence="2" type="ORF">T459_21289</name>
</gene>
<dbReference type="EMBL" id="AYRZ02000008">
    <property type="protein sequence ID" value="PHT74012.1"/>
    <property type="molecule type" value="Genomic_DNA"/>
</dbReference>
<dbReference type="InterPro" id="IPR004231">
    <property type="entry name" value="COpept_A_inh-like"/>
</dbReference>
<accession>A0A2G2YW87</accession>
<dbReference type="Proteomes" id="UP000222542">
    <property type="component" value="Unassembled WGS sequence"/>
</dbReference>
<reference evidence="2 3" key="1">
    <citation type="journal article" date="2014" name="Nat. Genet.">
        <title>Genome sequence of the hot pepper provides insights into the evolution of pungency in Capsicum species.</title>
        <authorList>
            <person name="Kim S."/>
            <person name="Park M."/>
            <person name="Yeom S.I."/>
            <person name="Kim Y.M."/>
            <person name="Lee J.M."/>
            <person name="Lee H.A."/>
            <person name="Seo E."/>
            <person name="Choi J."/>
            <person name="Cheong K."/>
            <person name="Kim K.T."/>
            <person name="Jung K."/>
            <person name="Lee G.W."/>
            <person name="Oh S.K."/>
            <person name="Bae C."/>
            <person name="Kim S.B."/>
            <person name="Lee H.Y."/>
            <person name="Kim S.Y."/>
            <person name="Kim M.S."/>
            <person name="Kang B.C."/>
            <person name="Jo Y.D."/>
            <person name="Yang H.B."/>
            <person name="Jeong H.J."/>
            <person name="Kang W.H."/>
            <person name="Kwon J.K."/>
            <person name="Shin C."/>
            <person name="Lim J.Y."/>
            <person name="Park J.H."/>
            <person name="Huh J.H."/>
            <person name="Kim J.S."/>
            <person name="Kim B.D."/>
            <person name="Cohen O."/>
            <person name="Paran I."/>
            <person name="Suh M.C."/>
            <person name="Lee S.B."/>
            <person name="Kim Y.K."/>
            <person name="Shin Y."/>
            <person name="Noh S.J."/>
            <person name="Park J."/>
            <person name="Seo Y.S."/>
            <person name="Kwon S.Y."/>
            <person name="Kim H.A."/>
            <person name="Park J.M."/>
            <person name="Kim H.J."/>
            <person name="Choi S.B."/>
            <person name="Bosland P.W."/>
            <person name="Reeves G."/>
            <person name="Jo S.H."/>
            <person name="Lee B.W."/>
            <person name="Cho H.T."/>
            <person name="Choi H.S."/>
            <person name="Lee M.S."/>
            <person name="Yu Y."/>
            <person name="Do Choi Y."/>
            <person name="Park B.S."/>
            <person name="van Deynze A."/>
            <person name="Ashrafi H."/>
            <person name="Hill T."/>
            <person name="Kim W.T."/>
            <person name="Pai H.S."/>
            <person name="Ahn H.K."/>
            <person name="Yeam I."/>
            <person name="Giovannoni J.J."/>
            <person name="Rose J.K."/>
            <person name="Sorensen I."/>
            <person name="Lee S.J."/>
            <person name="Kim R.W."/>
            <person name="Choi I.Y."/>
            <person name="Choi B.S."/>
            <person name="Lim J.S."/>
            <person name="Lee Y.H."/>
            <person name="Choi D."/>
        </authorList>
    </citation>
    <scope>NUCLEOTIDE SEQUENCE [LARGE SCALE GENOMIC DNA]</scope>
    <source>
        <strain evidence="3">cv. CM334</strain>
    </source>
</reference>
<feature type="domain" description="Carboxypeptidase A inhibitor-like" evidence="1">
    <location>
        <begin position="70"/>
        <end position="105"/>
    </location>
</feature>
<keyword evidence="3" id="KW-1185">Reference proteome</keyword>
<comment type="caution">
    <text evidence="2">The sequence shown here is derived from an EMBL/GenBank/DDBJ whole genome shotgun (WGS) entry which is preliminary data.</text>
</comment>
<dbReference type="Gramene" id="PHT74012">
    <property type="protein sequence ID" value="PHT74012"/>
    <property type="gene ID" value="T459_21289"/>
</dbReference>
<sequence>MTDMRTQYVDRYVEEILCLMRGRQLAYRKAYDAVDRIIDLDFHMNLKDRYNYLIDMCGTSKVVQVTGSSCGDDCGSNSDCGGWTPCQWCNEKTNPYTGETFKSCDMSFNLEPFATISSRQDIRGRFFHDSFRPREREQ</sequence>
<reference evidence="2 3" key="2">
    <citation type="journal article" date="2017" name="Genome Biol.">
        <title>New reference genome sequences of hot pepper reveal the massive evolution of plant disease-resistance genes by retroduplication.</title>
        <authorList>
            <person name="Kim S."/>
            <person name="Park J."/>
            <person name="Yeom S.I."/>
            <person name="Kim Y.M."/>
            <person name="Seo E."/>
            <person name="Kim K.T."/>
            <person name="Kim M.S."/>
            <person name="Lee J.M."/>
            <person name="Cheong K."/>
            <person name="Shin H.S."/>
            <person name="Kim S.B."/>
            <person name="Han K."/>
            <person name="Lee J."/>
            <person name="Park M."/>
            <person name="Lee H.A."/>
            <person name="Lee H.Y."/>
            <person name="Lee Y."/>
            <person name="Oh S."/>
            <person name="Lee J.H."/>
            <person name="Choi E."/>
            <person name="Choi E."/>
            <person name="Lee S.E."/>
            <person name="Jeon J."/>
            <person name="Kim H."/>
            <person name="Choi G."/>
            <person name="Song H."/>
            <person name="Lee J."/>
            <person name="Lee S.C."/>
            <person name="Kwon J.K."/>
            <person name="Lee H.Y."/>
            <person name="Koo N."/>
            <person name="Hong Y."/>
            <person name="Kim R.W."/>
            <person name="Kang W.H."/>
            <person name="Huh J.H."/>
            <person name="Kang B.C."/>
            <person name="Yang T.J."/>
            <person name="Lee Y.H."/>
            <person name="Bennetzen J.L."/>
            <person name="Choi D."/>
        </authorList>
    </citation>
    <scope>NUCLEOTIDE SEQUENCE [LARGE SCALE GENOMIC DNA]</scope>
    <source>
        <strain evidence="3">cv. CM334</strain>
    </source>
</reference>
<dbReference type="Pfam" id="PF02977">
    <property type="entry name" value="CarbpepA_inh"/>
    <property type="match status" value="1"/>
</dbReference>
<dbReference type="AlphaFoldDB" id="A0A2G2YW87"/>
<evidence type="ECO:0000259" key="1">
    <source>
        <dbReference type="Pfam" id="PF02977"/>
    </source>
</evidence>
<evidence type="ECO:0000313" key="2">
    <source>
        <dbReference type="EMBL" id="PHT74012.1"/>
    </source>
</evidence>
<proteinExistence type="predicted"/>
<name>A0A2G2YW87_CAPAN</name>
<organism evidence="2 3">
    <name type="scientific">Capsicum annuum</name>
    <name type="common">Capsicum pepper</name>
    <dbReference type="NCBI Taxonomy" id="4072"/>
    <lineage>
        <taxon>Eukaryota</taxon>
        <taxon>Viridiplantae</taxon>
        <taxon>Streptophyta</taxon>
        <taxon>Embryophyta</taxon>
        <taxon>Tracheophyta</taxon>
        <taxon>Spermatophyta</taxon>
        <taxon>Magnoliopsida</taxon>
        <taxon>eudicotyledons</taxon>
        <taxon>Gunneridae</taxon>
        <taxon>Pentapetalae</taxon>
        <taxon>asterids</taxon>
        <taxon>lamiids</taxon>
        <taxon>Solanales</taxon>
        <taxon>Solanaceae</taxon>
        <taxon>Solanoideae</taxon>
        <taxon>Capsiceae</taxon>
        <taxon>Capsicum</taxon>
    </lineage>
</organism>